<dbReference type="GO" id="GO:0010052">
    <property type="term" value="P:guard cell differentiation"/>
    <property type="evidence" value="ECO:0007669"/>
    <property type="project" value="InterPro"/>
</dbReference>
<keyword evidence="1" id="KW-0238">DNA-binding</keyword>
<organism evidence="3">
    <name type="scientific">Oryza sativa subsp. japonica</name>
    <name type="common">Rice</name>
    <dbReference type="NCBI Taxonomy" id="39947"/>
    <lineage>
        <taxon>Eukaryota</taxon>
        <taxon>Viridiplantae</taxon>
        <taxon>Streptophyta</taxon>
        <taxon>Embryophyta</taxon>
        <taxon>Tracheophyta</taxon>
        <taxon>Spermatophyta</taxon>
        <taxon>Magnoliopsida</taxon>
        <taxon>Liliopsida</taxon>
        <taxon>Poales</taxon>
        <taxon>Poaceae</taxon>
        <taxon>BOP clade</taxon>
        <taxon>Oryzoideae</taxon>
        <taxon>Oryzeae</taxon>
        <taxon>Oryzinae</taxon>
        <taxon>Oryza</taxon>
        <taxon>Oryza sativa</taxon>
    </lineage>
</organism>
<dbReference type="InterPro" id="IPR044283">
    <property type="entry name" value="FAMA/SPEECHLESS/MUTE-like"/>
</dbReference>
<feature type="region of interest" description="Disordered" evidence="2">
    <location>
        <begin position="1"/>
        <end position="25"/>
    </location>
</feature>
<dbReference type="GO" id="GO:0003700">
    <property type="term" value="F:DNA-binding transcription factor activity"/>
    <property type="evidence" value="ECO:0007669"/>
    <property type="project" value="InterPro"/>
</dbReference>
<dbReference type="GO" id="GO:0003677">
    <property type="term" value="F:DNA binding"/>
    <property type="evidence" value="ECO:0007669"/>
    <property type="project" value="UniProtKB-KW"/>
</dbReference>
<sequence>MAMVLRPTCNAPHHGTARSHGEEAEATGCPSFVESTLTVGSLMKSRQALGGGLLLPDVKVEFAGANLVLKTVSQRSPGQAVKIIAALEGRSLEILHAKISTVDDTAVNSFTVKVCTASLLLHGTAISALALIM</sequence>
<reference evidence="3" key="1">
    <citation type="journal article" date="2005" name="PLoS Biol.">
        <title>The genomes of Oryza sativa: a history of duplications.</title>
        <authorList>
            <person name="Yu J."/>
            <person name="Wang J."/>
            <person name="Lin W."/>
            <person name="Li S."/>
            <person name="Li H."/>
            <person name="Zhou J."/>
            <person name="Ni P."/>
            <person name="Dong W."/>
            <person name="Hu S."/>
            <person name="Zeng C."/>
            <person name="Zhang J."/>
            <person name="Zhang Y."/>
            <person name="Li R."/>
            <person name="Xu Z."/>
            <person name="Li S."/>
            <person name="Li X."/>
            <person name="Zheng H."/>
            <person name="Cong L."/>
            <person name="Lin L."/>
            <person name="Yin J."/>
            <person name="Geng J."/>
            <person name="Li G."/>
            <person name="Shi J."/>
            <person name="Liu J."/>
            <person name="Lv H."/>
            <person name="Li J."/>
            <person name="Wang J."/>
            <person name="Deng Y."/>
            <person name="Ran L."/>
            <person name="Shi X."/>
            <person name="Wang X."/>
            <person name="Wu Q."/>
            <person name="Li C."/>
            <person name="Ren X."/>
            <person name="Wang J."/>
            <person name="Wang X."/>
            <person name="Li D."/>
            <person name="Liu D."/>
            <person name="Zhang X."/>
            <person name="Ji Z."/>
            <person name="Zhao W."/>
            <person name="Sun Y."/>
            <person name="Zhang Z."/>
            <person name="Bao J."/>
            <person name="Han Y."/>
            <person name="Dong L."/>
            <person name="Ji J."/>
            <person name="Chen P."/>
            <person name="Wu S."/>
            <person name="Liu J."/>
            <person name="Xiao Y."/>
            <person name="Bu D."/>
            <person name="Tan J."/>
            <person name="Yang L."/>
            <person name="Ye C."/>
            <person name="Zhang J."/>
            <person name="Xu J."/>
            <person name="Zhou Y."/>
            <person name="Yu Y."/>
            <person name="Zhang B."/>
            <person name="Zhuang S."/>
            <person name="Wei H."/>
            <person name="Liu B."/>
            <person name="Lei M."/>
            <person name="Yu H."/>
            <person name="Li Y."/>
            <person name="Xu H."/>
            <person name="Wei S."/>
            <person name="He X."/>
            <person name="Fang L."/>
            <person name="Zhang Z."/>
            <person name="Zhang Y."/>
            <person name="Huang X."/>
            <person name="Su Z."/>
            <person name="Tong W."/>
            <person name="Li J."/>
            <person name="Tong Z."/>
            <person name="Li S."/>
            <person name="Ye J."/>
            <person name="Wang L."/>
            <person name="Fang L."/>
            <person name="Lei T."/>
            <person name="Chen C."/>
            <person name="Chen H."/>
            <person name="Xu Z."/>
            <person name="Li H."/>
            <person name="Huang H."/>
            <person name="Zhang F."/>
            <person name="Xu H."/>
            <person name="Li N."/>
            <person name="Zhao C."/>
            <person name="Li S."/>
            <person name="Dong L."/>
            <person name="Huang Y."/>
            <person name="Li L."/>
            <person name="Xi Y."/>
            <person name="Qi Q."/>
            <person name="Li W."/>
            <person name="Zhang B."/>
            <person name="Hu W."/>
            <person name="Zhang Y."/>
            <person name="Tian X."/>
            <person name="Jiao Y."/>
            <person name="Liang X."/>
            <person name="Jin J."/>
            <person name="Gao L."/>
            <person name="Zheng W."/>
            <person name="Hao B."/>
            <person name="Liu S."/>
            <person name="Wang W."/>
            <person name="Yuan L."/>
            <person name="Cao M."/>
            <person name="McDermott J."/>
            <person name="Samudrala R."/>
            <person name="Wang J."/>
            <person name="Wong G.K."/>
            <person name="Yang H."/>
        </authorList>
    </citation>
    <scope>NUCLEOTIDE SEQUENCE [LARGE SCALE GENOMIC DNA]</scope>
</reference>
<dbReference type="EMBL" id="CM000143">
    <property type="protein sequence ID" value="EEE65807.1"/>
    <property type="molecule type" value="Genomic_DNA"/>
</dbReference>
<dbReference type="PANTHER" id="PTHR46684:SF2">
    <property type="entry name" value="OS06G0526100 PROTEIN"/>
    <property type="match status" value="1"/>
</dbReference>
<protein>
    <submittedName>
        <fullName evidence="3">Uncharacterized protein</fullName>
    </submittedName>
</protein>
<dbReference type="AlphaFoldDB" id="B9FTJ6"/>
<dbReference type="PANTHER" id="PTHR46684">
    <property type="entry name" value="TRANSCRIPTION FACTOR FAMA"/>
    <property type="match status" value="1"/>
</dbReference>
<evidence type="ECO:0000256" key="1">
    <source>
        <dbReference type="ARBA" id="ARBA00023125"/>
    </source>
</evidence>
<evidence type="ECO:0000256" key="2">
    <source>
        <dbReference type="SAM" id="MobiDB-lite"/>
    </source>
</evidence>
<accession>B9FTJ6</accession>
<reference evidence="3" key="2">
    <citation type="submission" date="2008-12" db="EMBL/GenBank/DDBJ databases">
        <title>Improved gene annotation of the rice (Oryza sativa) genomes.</title>
        <authorList>
            <person name="Wang J."/>
            <person name="Li R."/>
            <person name="Fan W."/>
            <person name="Huang Q."/>
            <person name="Zhang J."/>
            <person name="Zhou Y."/>
            <person name="Hu Y."/>
            <person name="Zi S."/>
            <person name="Li J."/>
            <person name="Ni P."/>
            <person name="Zheng H."/>
            <person name="Zhang Y."/>
            <person name="Zhao M."/>
            <person name="Hao Q."/>
            <person name="McDermott J."/>
            <person name="Samudrala R."/>
            <person name="Kristiansen K."/>
            <person name="Wong G.K.-S."/>
        </authorList>
    </citation>
    <scope>NUCLEOTIDE SEQUENCE</scope>
</reference>
<name>B9FTJ6_ORYSJ</name>
<gene>
    <name evidence="3" type="ORF">OsJ_21537</name>
</gene>
<dbReference type="Proteomes" id="UP000007752">
    <property type="component" value="Chromosome 6"/>
</dbReference>
<proteinExistence type="predicted"/>
<evidence type="ECO:0000313" key="3">
    <source>
        <dbReference type="EMBL" id="EEE65807.1"/>
    </source>
</evidence>